<gene>
    <name evidence="1" type="ORF">NS115_03870</name>
</gene>
<evidence type="ECO:0000313" key="2">
    <source>
        <dbReference type="Proteomes" id="UP000074866"/>
    </source>
</evidence>
<name>A0ACC5A0U3_9BACL</name>
<accession>A0ACC5A0U3</accession>
<reference evidence="1 2" key="1">
    <citation type="journal article" date="2016" name="Front. Microbiol.">
        <title>Genomic Resource of Rice Seed Associated Bacteria.</title>
        <authorList>
            <person name="Midha S."/>
            <person name="Bansal K."/>
            <person name="Sharma S."/>
            <person name="Kumar N."/>
            <person name="Patil P.P."/>
            <person name="Chaudhry V."/>
            <person name="Patil P.B."/>
        </authorList>
    </citation>
    <scope>NUCLEOTIDE SEQUENCE [LARGE SCALE GENOMIC DNA]</scope>
    <source>
        <strain evidence="1 2">NS115</strain>
    </source>
</reference>
<comment type="caution">
    <text evidence="1">The sequence shown here is derived from an EMBL/GenBank/DDBJ whole genome shotgun (WGS) entry which is preliminary data.</text>
</comment>
<protein>
    <submittedName>
        <fullName evidence="1">Type IV secretion protein Rhs</fullName>
    </submittedName>
</protein>
<sequence>MGKIPETNYDYDVAKLVRSYKQSVADILAELERTDTNGLSRDLAAKQLAEISEQLSALNAESASWVEKYIPKAARNGAAAAILALGTVKTMEEALKLVKFGSLNDRMVKSIIADTQEDLLAVTTNIERRIRNAVRAASANVLRRNMAAGINGHRTNKRDILAELRTNLGDALNTGIVDAAGRRWKPERYVDMLVRTKMMYAHNEATRNEALERGVMYATISRHGAKDACRSWEGKVVKLVPDAPGNYPMLDAAKSSKQVFHPNCKHVIVPIRDPESVG</sequence>
<keyword evidence="2" id="KW-1185">Reference proteome</keyword>
<evidence type="ECO:0000313" key="1">
    <source>
        <dbReference type="EMBL" id="KTS84473.1"/>
    </source>
</evidence>
<dbReference type="Proteomes" id="UP000074866">
    <property type="component" value="Unassembled WGS sequence"/>
</dbReference>
<organism evidence="1 2">
    <name type="scientific">Paenibacillus jamilae</name>
    <dbReference type="NCBI Taxonomy" id="114136"/>
    <lineage>
        <taxon>Bacteria</taxon>
        <taxon>Bacillati</taxon>
        <taxon>Bacillota</taxon>
        <taxon>Bacilli</taxon>
        <taxon>Bacillales</taxon>
        <taxon>Paenibacillaceae</taxon>
        <taxon>Paenibacillus</taxon>
    </lineage>
</organism>
<dbReference type="EMBL" id="LDRX01000015">
    <property type="protein sequence ID" value="KTS84473.1"/>
    <property type="molecule type" value="Genomic_DNA"/>
</dbReference>
<proteinExistence type="predicted"/>